<evidence type="ECO:0000313" key="3">
    <source>
        <dbReference type="Proteomes" id="UP000485058"/>
    </source>
</evidence>
<name>A0A699Y8K7_HAELA</name>
<dbReference type="AlphaFoldDB" id="A0A699Y8K7"/>
<feature type="non-terminal residue" evidence="2">
    <location>
        <position position="258"/>
    </location>
</feature>
<protein>
    <submittedName>
        <fullName evidence="2">Uncharacterized protein</fullName>
    </submittedName>
</protein>
<evidence type="ECO:0000313" key="2">
    <source>
        <dbReference type="EMBL" id="GFH06510.1"/>
    </source>
</evidence>
<comment type="caution">
    <text evidence="2">The sequence shown here is derived from an EMBL/GenBank/DDBJ whole genome shotgun (WGS) entry which is preliminary data.</text>
</comment>
<accession>A0A699Y8K7</accession>
<keyword evidence="3" id="KW-1185">Reference proteome</keyword>
<feature type="compositionally biased region" description="Polar residues" evidence="1">
    <location>
        <begin position="60"/>
        <end position="71"/>
    </location>
</feature>
<proteinExistence type="predicted"/>
<dbReference type="EMBL" id="BLLF01000042">
    <property type="protein sequence ID" value="GFH06510.1"/>
    <property type="molecule type" value="Genomic_DNA"/>
</dbReference>
<reference evidence="2 3" key="1">
    <citation type="submission" date="2020-02" db="EMBL/GenBank/DDBJ databases">
        <title>Draft genome sequence of Haematococcus lacustris strain NIES-144.</title>
        <authorList>
            <person name="Morimoto D."/>
            <person name="Nakagawa S."/>
            <person name="Yoshida T."/>
            <person name="Sawayama S."/>
        </authorList>
    </citation>
    <scope>NUCLEOTIDE SEQUENCE [LARGE SCALE GENOMIC DNA]</scope>
    <source>
        <strain evidence="2 3">NIES-144</strain>
    </source>
</reference>
<feature type="compositionally biased region" description="Low complexity" evidence="1">
    <location>
        <begin position="212"/>
        <end position="223"/>
    </location>
</feature>
<feature type="non-terminal residue" evidence="2">
    <location>
        <position position="1"/>
    </location>
</feature>
<sequence>MSRGTNAKSRSRLLSDSEEEAHNPYVSQDKGKAARRMLAGSDSSSDCEGDPRSALASRQPPGQGQGPSSAATAAARKLVQSSGSSEEDKPQRATQPSQPRPNADSRSRAHKAPKLDSSSVPPPRPTTPPRSHASMSAPAGSSDSSPTAAAAPSGTGPQATGQHHSGGRGGGRTASRDSRHAVPPGGESAKRSAPGLGMPARLPGATTVLPLAGSGTSSAASATLRWNRPPSASSAHSQKSKHASNRDDSTPLISPAGD</sequence>
<evidence type="ECO:0000256" key="1">
    <source>
        <dbReference type="SAM" id="MobiDB-lite"/>
    </source>
</evidence>
<dbReference type="Proteomes" id="UP000485058">
    <property type="component" value="Unassembled WGS sequence"/>
</dbReference>
<gene>
    <name evidence="2" type="ORF">HaLaN_01155</name>
</gene>
<feature type="region of interest" description="Disordered" evidence="1">
    <location>
        <begin position="1"/>
        <end position="258"/>
    </location>
</feature>
<organism evidence="2 3">
    <name type="scientific">Haematococcus lacustris</name>
    <name type="common">Green alga</name>
    <name type="synonym">Haematococcus pluvialis</name>
    <dbReference type="NCBI Taxonomy" id="44745"/>
    <lineage>
        <taxon>Eukaryota</taxon>
        <taxon>Viridiplantae</taxon>
        <taxon>Chlorophyta</taxon>
        <taxon>core chlorophytes</taxon>
        <taxon>Chlorophyceae</taxon>
        <taxon>CS clade</taxon>
        <taxon>Chlamydomonadales</taxon>
        <taxon>Haematococcaceae</taxon>
        <taxon>Haematococcus</taxon>
    </lineage>
</organism>
<feature type="compositionally biased region" description="Low complexity" evidence="1">
    <location>
        <begin position="129"/>
        <end position="163"/>
    </location>
</feature>